<organism evidence="1 2">
    <name type="scientific">Candidatus Methanodesulfokora washburnensis</name>
    <dbReference type="NCBI Taxonomy" id="2478471"/>
    <lineage>
        <taxon>Archaea</taxon>
        <taxon>Thermoproteota</taxon>
        <taxon>Candidatus Korarchaeia</taxon>
        <taxon>Candidatus Korarchaeia incertae sedis</taxon>
        <taxon>Candidatus Methanodesulfokora</taxon>
    </lineage>
</organism>
<dbReference type="AlphaFoldDB" id="A0A3R9X628"/>
<name>A0A3R9X628_9CREN</name>
<proteinExistence type="predicted"/>
<reference evidence="1 2" key="1">
    <citation type="submission" date="2018-10" db="EMBL/GenBank/DDBJ databases">
        <title>Co-occurring genomic capacity for anaerobic methane metabolism and dissimilatory sulfite reduction discovered in the Korarchaeota.</title>
        <authorList>
            <person name="Mckay L.J."/>
            <person name="Dlakic M."/>
            <person name="Fields M.W."/>
            <person name="Delmont T.O."/>
            <person name="Eren A.M."/>
            <person name="Jay Z.J."/>
            <person name="Klingelsmith K.B."/>
            <person name="Rusch D.B."/>
            <person name="Inskeep W.P."/>
        </authorList>
    </citation>
    <scope>NUCLEOTIDE SEQUENCE [LARGE SCALE GENOMIC DNA]</scope>
    <source>
        <strain evidence="1 2">MDKW</strain>
    </source>
</reference>
<accession>A0A3R9X628</accession>
<dbReference type="Proteomes" id="UP000277582">
    <property type="component" value="Unassembled WGS sequence"/>
</dbReference>
<dbReference type="RefSeq" id="WP_125670881.1">
    <property type="nucleotide sequence ID" value="NZ_RCOS01000062.1"/>
</dbReference>
<sequence length="116" mass="13628">MRIKVKNILCPICHSRTYFTGKVVYENERTEVIEWKCSECGAIMKSRHDKLGKKYSKIAGKRILSSRPAIWIRKGGYWDLLFFEVGKKLYAFRSIDVERLERDEILAIPVYQVIAK</sequence>
<evidence type="ECO:0000313" key="2">
    <source>
        <dbReference type="Proteomes" id="UP000277582"/>
    </source>
</evidence>
<gene>
    <name evidence="1" type="ORF">D6D85_04720</name>
</gene>
<protein>
    <submittedName>
        <fullName evidence="1">Uncharacterized protein</fullName>
    </submittedName>
</protein>
<keyword evidence="2" id="KW-1185">Reference proteome</keyword>
<dbReference type="EMBL" id="RCOS01000062">
    <property type="protein sequence ID" value="RSN76258.1"/>
    <property type="molecule type" value="Genomic_DNA"/>
</dbReference>
<comment type="caution">
    <text evidence="1">The sequence shown here is derived from an EMBL/GenBank/DDBJ whole genome shotgun (WGS) entry which is preliminary data.</text>
</comment>
<evidence type="ECO:0000313" key="1">
    <source>
        <dbReference type="EMBL" id="RSN76258.1"/>
    </source>
</evidence>